<dbReference type="PANTHER" id="PTHR30213">
    <property type="entry name" value="INNER MEMBRANE PROTEIN YHJD"/>
    <property type="match status" value="1"/>
</dbReference>
<feature type="transmembrane region" description="Helical" evidence="7">
    <location>
        <begin position="141"/>
        <end position="164"/>
    </location>
</feature>
<dbReference type="OrthoDB" id="9781030at2"/>
<accession>D2PPQ9</accession>
<organism evidence="8 9">
    <name type="scientific">Kribbella flavida (strain DSM 17836 / JCM 10339 / NBRC 14399)</name>
    <dbReference type="NCBI Taxonomy" id="479435"/>
    <lineage>
        <taxon>Bacteria</taxon>
        <taxon>Bacillati</taxon>
        <taxon>Actinomycetota</taxon>
        <taxon>Actinomycetes</taxon>
        <taxon>Propionibacteriales</taxon>
        <taxon>Kribbellaceae</taxon>
        <taxon>Kribbella</taxon>
    </lineage>
</organism>
<name>D2PPQ9_KRIFD</name>
<keyword evidence="2" id="KW-1003">Cell membrane</keyword>
<dbReference type="KEGG" id="kfl:Kfla_1927"/>
<dbReference type="HOGENOM" id="CLU_045539_0_0_11"/>
<dbReference type="STRING" id="479435.Kfla_1927"/>
<dbReference type="PIRSF" id="PIRSF035875">
    <property type="entry name" value="RNase_BN"/>
    <property type="match status" value="1"/>
</dbReference>
<evidence type="ECO:0000313" key="8">
    <source>
        <dbReference type="EMBL" id="ADB31021.1"/>
    </source>
</evidence>
<evidence type="ECO:0000256" key="2">
    <source>
        <dbReference type="ARBA" id="ARBA00022475"/>
    </source>
</evidence>
<feature type="transmembrane region" description="Helical" evidence="7">
    <location>
        <begin position="184"/>
        <end position="210"/>
    </location>
</feature>
<keyword evidence="5 7" id="KW-0472">Membrane</keyword>
<feature type="compositionally biased region" description="Basic and acidic residues" evidence="6">
    <location>
        <begin position="1"/>
        <end position="19"/>
    </location>
</feature>
<dbReference type="eggNOG" id="COG1295">
    <property type="taxonomic scope" value="Bacteria"/>
</dbReference>
<evidence type="ECO:0000256" key="3">
    <source>
        <dbReference type="ARBA" id="ARBA00022692"/>
    </source>
</evidence>
<dbReference type="RefSeq" id="WP_012919577.1">
    <property type="nucleotide sequence ID" value="NC_013729.1"/>
</dbReference>
<evidence type="ECO:0000256" key="1">
    <source>
        <dbReference type="ARBA" id="ARBA00004651"/>
    </source>
</evidence>
<proteinExistence type="predicted"/>
<keyword evidence="4 7" id="KW-1133">Transmembrane helix</keyword>
<feature type="transmembrane region" description="Helical" evidence="7">
    <location>
        <begin position="289"/>
        <end position="311"/>
    </location>
</feature>
<feature type="transmembrane region" description="Helical" evidence="7">
    <location>
        <begin position="72"/>
        <end position="101"/>
    </location>
</feature>
<feature type="transmembrane region" description="Helical" evidence="7">
    <location>
        <begin position="222"/>
        <end position="243"/>
    </location>
</feature>
<dbReference type="GO" id="GO:0005886">
    <property type="term" value="C:plasma membrane"/>
    <property type="evidence" value="ECO:0007669"/>
    <property type="project" value="UniProtKB-SubCell"/>
</dbReference>
<evidence type="ECO:0000313" key="9">
    <source>
        <dbReference type="Proteomes" id="UP000007967"/>
    </source>
</evidence>
<dbReference type="NCBIfam" id="TIGR00765">
    <property type="entry name" value="yihY_not_rbn"/>
    <property type="match status" value="1"/>
</dbReference>
<evidence type="ECO:0000256" key="7">
    <source>
        <dbReference type="SAM" id="Phobius"/>
    </source>
</evidence>
<evidence type="ECO:0000256" key="4">
    <source>
        <dbReference type="ARBA" id="ARBA00022989"/>
    </source>
</evidence>
<evidence type="ECO:0000256" key="5">
    <source>
        <dbReference type="ARBA" id="ARBA00023136"/>
    </source>
</evidence>
<dbReference type="Proteomes" id="UP000007967">
    <property type="component" value="Chromosome"/>
</dbReference>
<reference evidence="9" key="1">
    <citation type="submission" date="2009-09" db="EMBL/GenBank/DDBJ databases">
        <title>The complete genome of Kribbella flavida DSM 17836.</title>
        <authorList>
            <consortium name="US DOE Joint Genome Institute (JGI-PGF)"/>
            <person name="Lucas S."/>
            <person name="Copeland A."/>
            <person name="Lapidus A."/>
            <person name="Glavina del Rio T."/>
            <person name="Dalin E."/>
            <person name="Tice H."/>
            <person name="Bruce D."/>
            <person name="Goodwin L."/>
            <person name="Pitluck S."/>
            <person name="Kyrpides N."/>
            <person name="Mavromatis K."/>
            <person name="Ivanova N."/>
            <person name="Saunders E."/>
            <person name="Brettin T."/>
            <person name="Detter J.C."/>
            <person name="Han C."/>
            <person name="Larimer F."/>
            <person name="Land M."/>
            <person name="Hauser L."/>
            <person name="Markowitz V."/>
            <person name="Cheng J.-F."/>
            <person name="Hugenholtz P."/>
            <person name="Woyke T."/>
            <person name="Wu D."/>
            <person name="Pukall R."/>
            <person name="Klenk H.-P."/>
            <person name="Eisen J.A."/>
        </authorList>
    </citation>
    <scope>NUCLEOTIDE SEQUENCE [LARGE SCALE GENOMIC DNA]</scope>
    <source>
        <strain evidence="9">DSM 17836 / JCM 10339 / NBRC 14399</strain>
    </source>
</reference>
<keyword evidence="3 7" id="KW-0812">Transmembrane</keyword>
<feature type="region of interest" description="Disordered" evidence="6">
    <location>
        <begin position="319"/>
        <end position="346"/>
    </location>
</feature>
<comment type="subcellular location">
    <subcellularLocation>
        <location evidence="1">Cell membrane</location>
        <topology evidence="1">Multi-pass membrane protein</topology>
    </subcellularLocation>
</comment>
<evidence type="ECO:0000256" key="6">
    <source>
        <dbReference type="SAM" id="MobiDB-lite"/>
    </source>
</evidence>
<keyword evidence="9" id="KW-1185">Reference proteome</keyword>
<gene>
    <name evidence="8" type="ordered locus">Kfla_1927</name>
</gene>
<feature type="region of interest" description="Disordered" evidence="6">
    <location>
        <begin position="1"/>
        <end position="50"/>
    </location>
</feature>
<reference evidence="8 9" key="2">
    <citation type="journal article" date="2010" name="Stand. Genomic Sci.">
        <title>Complete genome sequence of Kribbella flavida type strain (IFO 14399).</title>
        <authorList>
            <person name="Pukall R."/>
            <person name="Lapidus A."/>
            <person name="Glavina Del Rio T."/>
            <person name="Copeland A."/>
            <person name="Tice H."/>
            <person name="Cheng J.-F."/>
            <person name="Lucas S."/>
            <person name="Chen F."/>
            <person name="Nolan M."/>
            <person name="LaButti K."/>
            <person name="Pati A."/>
            <person name="Ivanova N."/>
            <person name="Mavrommatis K."/>
            <person name="Mikhailova N."/>
            <person name="Pitluck S."/>
            <person name="Bruce D."/>
            <person name="Goodwin L."/>
            <person name="Land M."/>
            <person name="Hauser L."/>
            <person name="Chang Y.-J."/>
            <person name="Jeffries C.D."/>
            <person name="Chen A."/>
            <person name="Palaniappan K."/>
            <person name="Chain P."/>
            <person name="Rohde M."/>
            <person name="Goeker M."/>
            <person name="Bristow J."/>
            <person name="Eisen J.A."/>
            <person name="Markowitz V."/>
            <person name="Hugenholtz P."/>
            <person name="Kyrpides N.C."/>
            <person name="Klenk H.-P."/>
            <person name="Brettin T."/>
        </authorList>
    </citation>
    <scope>NUCLEOTIDE SEQUENCE [LARGE SCALE GENOMIC DNA]</scope>
    <source>
        <strain evidence="9">DSM 17836 / JCM 10339 / NBRC 14399</strain>
    </source>
</reference>
<dbReference type="Pfam" id="PF03631">
    <property type="entry name" value="Virul_fac_BrkB"/>
    <property type="match status" value="1"/>
</dbReference>
<protein>
    <submittedName>
        <fullName evidence="8">Ribonuclease BN</fullName>
    </submittedName>
</protein>
<dbReference type="PANTHER" id="PTHR30213:SF0">
    <property type="entry name" value="UPF0761 MEMBRANE PROTEIN YIHY"/>
    <property type="match status" value="1"/>
</dbReference>
<dbReference type="AlphaFoldDB" id="D2PPQ9"/>
<feature type="transmembrane region" description="Helical" evidence="7">
    <location>
        <begin position="255"/>
        <end position="277"/>
    </location>
</feature>
<dbReference type="EMBL" id="CP001736">
    <property type="protein sequence ID" value="ADB31021.1"/>
    <property type="molecule type" value="Genomic_DNA"/>
</dbReference>
<sequence length="346" mass="36292">MNDHRSPAGDRSPGADERSSSPGDRSTSQDDRAAAAQRDVPGADAERPGEIPAGGWWRIVRRAWKEASTDQVPLLAAGVAFFGFLSLFPAVAAIVLGYGLVAEPSQMRSQVEELTAAVPASARDILLQQVESLAAAPQQGLGIGLVIALATALWSASGGVGYLISAVNLAYDEEETRGFVKRKLLALGLTLGAIVFVLLAAGLLAVGALIDDSSTVVRVLLQVARLAVAIILITIALAVVYRVAPDRDAPRMRWVSVGAAVATVIWLLASIGFSVYVSTFGNYAKTYGSLAAVAILLLWLWLTAYAILLGAEINAESEQQTVRDTTKGPPQPLGERNAVKADSPPG</sequence>
<dbReference type="InterPro" id="IPR017039">
    <property type="entry name" value="Virul_fac_BrkB"/>
</dbReference>